<evidence type="ECO:0000256" key="1">
    <source>
        <dbReference type="SAM" id="MobiDB-lite"/>
    </source>
</evidence>
<name>A0A4P6LUE2_9FIRM</name>
<evidence type="ECO:0000259" key="2">
    <source>
        <dbReference type="Pfam" id="PF13204"/>
    </source>
</evidence>
<feature type="domain" description="DUF5060" evidence="3">
    <location>
        <begin position="6"/>
        <end position="72"/>
    </location>
</feature>
<gene>
    <name evidence="4" type="ORF">PMF13cell1_01511</name>
</gene>
<evidence type="ECO:0000313" key="5">
    <source>
        <dbReference type="Proteomes" id="UP000289794"/>
    </source>
</evidence>
<evidence type="ECO:0000259" key="3">
    <source>
        <dbReference type="Pfam" id="PF16586"/>
    </source>
</evidence>
<dbReference type="PANTHER" id="PTHR37836">
    <property type="entry name" value="LMO1036 PROTEIN"/>
    <property type="match status" value="1"/>
</dbReference>
<organism evidence="4 5">
    <name type="scientific">Blautia producta</name>
    <dbReference type="NCBI Taxonomy" id="33035"/>
    <lineage>
        <taxon>Bacteria</taxon>
        <taxon>Bacillati</taxon>
        <taxon>Bacillota</taxon>
        <taxon>Clostridia</taxon>
        <taxon>Lachnospirales</taxon>
        <taxon>Lachnospiraceae</taxon>
        <taxon>Blautia</taxon>
    </lineage>
</organism>
<sequence>MGNGEIHLWETFEIVLYTEGKYENHYTDVCVWAHLKGPDFDKKCFGFWDGDNVFRIRVTAVRPGLWTYTTGANVEDKGLVGVTGAFVGIPWTEEEKQEVQTRRGIIRASKNGHAMQYADGTPFVMVGDTWWGLATYRYPWDESETEHPIGSSMSIKDMARQRIRQGFNTVGMIASFPTWADDGEDAWIMLDDGHETAVRNAWTVDGSSRQGVRKDTAPCKAMHNEGGRPFFFPGKVEGYEEIVPDYDRINPEYFKVMDKKIDWLNRHGITVFIEAIRRDCSKTWKYYYDWPMVYTRYIQYIFARYQVNNCIFSPIHFDIKMNTIDSREFNEPIDLLIDTYGRPPFGTLMGTNPSPSTLINYGGPKEQHWLTLHQTGNWREHEHYWYLTDIFHASPACPAVNGEPYYSGYPESSMKIDENGNTVTELGTLTADSEEDHLNCRSGYYGSVLSGAYGGVLAGFEGGWGANIEEGNLYNIWDTMTFPVSYQVKYVRDFLLSEGSRYTELIPNAELVTPNKAGDPYGYRGWAFASATEKRDLILGYVERDCPRVAVRGLRPYEKYDFIWFDPCDGTWSGSTKLSVSAVGMIHLPEYPGRQDWAFKLKKIQEPYRIDTSENPKSSLEEYRRQKVRKG</sequence>
<dbReference type="InterPro" id="IPR025277">
    <property type="entry name" value="Apiosidase-like_cat_dom"/>
</dbReference>
<evidence type="ECO:0000313" key="4">
    <source>
        <dbReference type="EMBL" id="QBE95984.1"/>
    </source>
</evidence>
<protein>
    <recommendedName>
        <fullName evidence="6">DUF4038 domain-containing protein</fullName>
    </recommendedName>
</protein>
<dbReference type="RefSeq" id="WP_130180348.1">
    <property type="nucleotide sequence ID" value="NZ_CP035945.1"/>
</dbReference>
<accession>A0A4P6LUE2</accession>
<feature type="region of interest" description="Disordered" evidence="1">
    <location>
        <begin position="610"/>
        <end position="631"/>
    </location>
</feature>
<feature type="domain" description="Apiosidase-like catalytic" evidence="2">
    <location>
        <begin position="109"/>
        <end position="497"/>
    </location>
</feature>
<dbReference type="Gene3D" id="3.20.20.80">
    <property type="entry name" value="Glycosidases"/>
    <property type="match status" value="1"/>
</dbReference>
<dbReference type="AlphaFoldDB" id="A0A4P6LUE2"/>
<proteinExistence type="predicted"/>
<dbReference type="InterPro" id="IPR013783">
    <property type="entry name" value="Ig-like_fold"/>
</dbReference>
<dbReference type="Pfam" id="PF13204">
    <property type="entry name" value="Apiosidase"/>
    <property type="match status" value="1"/>
</dbReference>
<dbReference type="Gene3D" id="2.60.40.10">
    <property type="entry name" value="Immunoglobulins"/>
    <property type="match status" value="1"/>
</dbReference>
<dbReference type="Pfam" id="PF16586">
    <property type="entry name" value="DUF5060"/>
    <property type="match status" value="1"/>
</dbReference>
<dbReference type="Proteomes" id="UP000289794">
    <property type="component" value="Chromosome"/>
</dbReference>
<dbReference type="PANTHER" id="PTHR37836:SF2">
    <property type="entry name" value="DUF4038 DOMAIN-CONTAINING PROTEIN"/>
    <property type="match status" value="1"/>
</dbReference>
<dbReference type="InterPro" id="IPR032260">
    <property type="entry name" value="DUF5060"/>
</dbReference>
<feature type="compositionally biased region" description="Basic and acidic residues" evidence="1">
    <location>
        <begin position="610"/>
        <end position="625"/>
    </location>
</feature>
<dbReference type="EMBL" id="CP035945">
    <property type="protein sequence ID" value="QBE95984.1"/>
    <property type="molecule type" value="Genomic_DNA"/>
</dbReference>
<dbReference type="KEGG" id="bpro:PMF13cell1_01511"/>
<evidence type="ECO:0008006" key="6">
    <source>
        <dbReference type="Google" id="ProtNLM"/>
    </source>
</evidence>
<reference evidence="4 5" key="1">
    <citation type="submission" date="2019-01" db="EMBL/GenBank/DDBJ databases">
        <title>PMF-metabolizing Aryl O-demethylase.</title>
        <authorList>
            <person name="Kim M."/>
        </authorList>
    </citation>
    <scope>NUCLEOTIDE SEQUENCE [LARGE SCALE GENOMIC DNA]</scope>
    <source>
        <strain evidence="4 5">PMF1</strain>
    </source>
</reference>